<dbReference type="Proteomes" id="UP000510643">
    <property type="component" value="Chromosome"/>
</dbReference>
<dbReference type="RefSeq" id="WP_115001420.1">
    <property type="nucleotide sequence ID" value="NZ_CP040908.1"/>
</dbReference>
<evidence type="ECO:0000313" key="3">
    <source>
        <dbReference type="Proteomes" id="UP000254737"/>
    </source>
</evidence>
<dbReference type="AlphaFoldDB" id="A0A376GJ66"/>
<evidence type="ECO:0000313" key="4">
    <source>
        <dbReference type="Proteomes" id="UP000510643"/>
    </source>
</evidence>
<dbReference type="KEGG" id="efal:FH779_12705"/>
<dbReference type="GeneID" id="78402333"/>
<dbReference type="Proteomes" id="UP000254737">
    <property type="component" value="Unassembled WGS sequence"/>
</dbReference>
<organism evidence="2 3">
    <name type="scientific">Empedobacter falsenii</name>
    <dbReference type="NCBI Taxonomy" id="343874"/>
    <lineage>
        <taxon>Bacteria</taxon>
        <taxon>Pseudomonadati</taxon>
        <taxon>Bacteroidota</taxon>
        <taxon>Flavobacteriia</taxon>
        <taxon>Flavobacteriales</taxon>
        <taxon>Weeksellaceae</taxon>
        <taxon>Empedobacter</taxon>
    </lineage>
</organism>
<dbReference type="EMBL" id="UFXS01000001">
    <property type="protein sequence ID" value="STD59392.1"/>
    <property type="molecule type" value="Genomic_DNA"/>
</dbReference>
<sequence>MKYYLTYILFIICSISFSQNIDEKRDILIHNLCNILSENKNLNDLDRINLVNQDVSLIKYFKDFSKDEIQAEEEAIFYRFQKKCKEYTDIIKKFSEKNNENWITLENLPKSTINDKDYNLVKSASELYYFDYEGNKTIVKIEDNNWIEYFIDESFSKLKLYWIKNNDFNLEFLESNNSMKKSFSRKGEIYQYRILSKENNYYWIAYYTKDLNNIVKFKLYIQ</sequence>
<accession>A0A376GJ66</accession>
<protein>
    <submittedName>
        <fullName evidence="2">Uncharacterized protein</fullName>
    </submittedName>
</protein>
<gene>
    <name evidence="1" type="ORF">FH779_12705</name>
    <name evidence="2" type="ORF">NCTC13456_03043</name>
</gene>
<dbReference type="EMBL" id="CP040908">
    <property type="protein sequence ID" value="QLL58893.1"/>
    <property type="molecule type" value="Genomic_DNA"/>
</dbReference>
<reference evidence="2 3" key="1">
    <citation type="submission" date="2018-06" db="EMBL/GenBank/DDBJ databases">
        <authorList>
            <consortium name="Pathogen Informatics"/>
            <person name="Doyle S."/>
        </authorList>
    </citation>
    <scope>NUCLEOTIDE SEQUENCE [LARGE SCALE GENOMIC DNA]</scope>
    <source>
        <strain evidence="2 3">NCTC13456</strain>
    </source>
</reference>
<evidence type="ECO:0000313" key="2">
    <source>
        <dbReference type="EMBL" id="STD59392.1"/>
    </source>
</evidence>
<proteinExistence type="predicted"/>
<name>A0A376GJ66_9FLAO</name>
<keyword evidence="4" id="KW-1185">Reference proteome</keyword>
<evidence type="ECO:0000313" key="1">
    <source>
        <dbReference type="EMBL" id="QLL58893.1"/>
    </source>
</evidence>
<reference evidence="1 4" key="2">
    <citation type="submission" date="2019-06" db="EMBL/GenBank/DDBJ databases">
        <title>Emergence of pandrug resistant Empedobacter falsenii in China.</title>
        <authorList>
            <person name="Dong N."/>
            <person name="Chen S."/>
            <person name="Zhang R."/>
        </authorList>
    </citation>
    <scope>NUCLEOTIDE SEQUENCE [LARGE SCALE GENOMIC DNA]</scope>
    <source>
        <strain evidence="1 4">1681-1</strain>
    </source>
</reference>